<feature type="region of interest" description="Disordered" evidence="1">
    <location>
        <begin position="1"/>
        <end position="33"/>
    </location>
</feature>
<evidence type="ECO:0000256" key="1">
    <source>
        <dbReference type="SAM" id="MobiDB-lite"/>
    </source>
</evidence>
<dbReference type="Proteomes" id="UP001272242">
    <property type="component" value="Unassembled WGS sequence"/>
</dbReference>
<accession>A0ABU5EUK3</accession>
<dbReference type="EMBL" id="JAXBLV010000077">
    <property type="protein sequence ID" value="MDY3558982.1"/>
    <property type="molecule type" value="Genomic_DNA"/>
</dbReference>
<name>A0ABU5EUK3_9BACT</name>
<comment type="caution">
    <text evidence="2">The sequence shown here is derived from an EMBL/GenBank/DDBJ whole genome shotgun (WGS) entry which is preliminary data.</text>
</comment>
<reference evidence="3" key="1">
    <citation type="journal article" date="2023" name="Mar. Drugs">
        <title>Gemmata algarum, a Novel Planctomycete Isolated from an Algal Mat, Displays Antimicrobial Activity.</title>
        <authorList>
            <person name="Kumar G."/>
            <person name="Kallscheuer N."/>
            <person name="Kashif M."/>
            <person name="Ahamad S."/>
            <person name="Jagadeeshwari U."/>
            <person name="Pannikurungottu S."/>
            <person name="Haufschild T."/>
            <person name="Kabuu M."/>
            <person name="Sasikala C."/>
            <person name="Jogler C."/>
            <person name="Ramana C."/>
        </authorList>
    </citation>
    <scope>NUCLEOTIDE SEQUENCE [LARGE SCALE GENOMIC DNA]</scope>
    <source>
        <strain evidence="3">JC673</strain>
    </source>
</reference>
<dbReference type="RefSeq" id="WP_320685829.1">
    <property type="nucleotide sequence ID" value="NZ_JAXBLV010000077.1"/>
</dbReference>
<organism evidence="2 3">
    <name type="scientific">Gemmata algarum</name>
    <dbReference type="NCBI Taxonomy" id="2975278"/>
    <lineage>
        <taxon>Bacteria</taxon>
        <taxon>Pseudomonadati</taxon>
        <taxon>Planctomycetota</taxon>
        <taxon>Planctomycetia</taxon>
        <taxon>Gemmatales</taxon>
        <taxon>Gemmataceae</taxon>
        <taxon>Gemmata</taxon>
    </lineage>
</organism>
<keyword evidence="3" id="KW-1185">Reference proteome</keyword>
<evidence type="ECO:0000313" key="2">
    <source>
        <dbReference type="EMBL" id="MDY3558982.1"/>
    </source>
</evidence>
<proteinExistence type="predicted"/>
<protein>
    <submittedName>
        <fullName evidence="2">Uncharacterized protein</fullName>
    </submittedName>
</protein>
<gene>
    <name evidence="2" type="ORF">R5W23_006172</name>
</gene>
<evidence type="ECO:0000313" key="3">
    <source>
        <dbReference type="Proteomes" id="UP001272242"/>
    </source>
</evidence>
<sequence>MLAEERARRDAELRKKEAEAEAERLRNETAKREREAEIAALPGKLAAAKQALETAQDKLSKVKASKSRYVYREPTPPDDYFDAGGKYIFYTAAQKAARTTALQKDIDRLLAEIPDLEMRIKATKP</sequence>